<dbReference type="InterPro" id="IPR017452">
    <property type="entry name" value="GPCR_Rhodpsn_7TM"/>
</dbReference>
<feature type="transmembrane region" description="Helical" evidence="10">
    <location>
        <begin position="52"/>
        <end position="74"/>
    </location>
</feature>
<organism evidence="12 13">
    <name type="scientific">Drosophila ananassae</name>
    <name type="common">Fruit fly</name>
    <dbReference type="NCBI Taxonomy" id="7217"/>
    <lineage>
        <taxon>Eukaryota</taxon>
        <taxon>Metazoa</taxon>
        <taxon>Ecdysozoa</taxon>
        <taxon>Arthropoda</taxon>
        <taxon>Hexapoda</taxon>
        <taxon>Insecta</taxon>
        <taxon>Pterygota</taxon>
        <taxon>Neoptera</taxon>
        <taxon>Endopterygota</taxon>
        <taxon>Diptera</taxon>
        <taxon>Brachycera</taxon>
        <taxon>Muscomorpha</taxon>
        <taxon>Ephydroidea</taxon>
        <taxon>Drosophilidae</taxon>
        <taxon>Drosophila</taxon>
        <taxon>Sophophora</taxon>
    </lineage>
</organism>
<evidence type="ECO:0000256" key="8">
    <source>
        <dbReference type="ARBA" id="ARBA00023224"/>
    </source>
</evidence>
<keyword evidence="6 10" id="KW-0472">Membrane</keyword>
<dbReference type="SUPFAM" id="SSF81321">
    <property type="entry name" value="Family A G protein-coupled receptor-like"/>
    <property type="match status" value="1"/>
</dbReference>
<evidence type="ECO:0000256" key="10">
    <source>
        <dbReference type="SAM" id="Phobius"/>
    </source>
</evidence>
<dbReference type="PANTHER" id="PTHR24238:SF58">
    <property type="entry name" value="FI22604P1"/>
    <property type="match status" value="1"/>
</dbReference>
<evidence type="ECO:0000313" key="12">
    <source>
        <dbReference type="EMBL" id="EDV37484.1"/>
    </source>
</evidence>
<dbReference type="OMA" id="ITWRCYP"/>
<gene>
    <name evidence="12" type="primary">Dana\GF11386</name>
    <name evidence="12" type="synonym">dana_GLEANR_11448</name>
    <name evidence="12" type="ORF">GF11386</name>
</gene>
<evidence type="ECO:0000259" key="11">
    <source>
        <dbReference type="PROSITE" id="PS50262"/>
    </source>
</evidence>
<keyword evidence="7 9" id="KW-0675">Receptor</keyword>
<evidence type="ECO:0000256" key="7">
    <source>
        <dbReference type="ARBA" id="ARBA00023170"/>
    </source>
</evidence>
<evidence type="ECO:0000256" key="6">
    <source>
        <dbReference type="ARBA" id="ARBA00023136"/>
    </source>
</evidence>
<dbReference type="PROSITE" id="PS50262">
    <property type="entry name" value="G_PROTEIN_RECEP_F1_2"/>
    <property type="match status" value="1"/>
</dbReference>
<keyword evidence="5 9" id="KW-0297">G-protein coupled receptor</keyword>
<reference evidence="12 13" key="1">
    <citation type="journal article" date="2007" name="Nature">
        <title>Evolution of genes and genomes on the Drosophila phylogeny.</title>
        <authorList>
            <consortium name="Drosophila 12 Genomes Consortium"/>
            <person name="Clark A.G."/>
            <person name="Eisen M.B."/>
            <person name="Smith D.R."/>
            <person name="Bergman C.M."/>
            <person name="Oliver B."/>
            <person name="Markow T.A."/>
            <person name="Kaufman T.C."/>
            <person name="Kellis M."/>
            <person name="Gelbart W."/>
            <person name="Iyer V.N."/>
            <person name="Pollard D.A."/>
            <person name="Sackton T.B."/>
            <person name="Larracuente A.M."/>
            <person name="Singh N.D."/>
            <person name="Abad J.P."/>
            <person name="Abt D.N."/>
            <person name="Adryan B."/>
            <person name="Aguade M."/>
            <person name="Akashi H."/>
            <person name="Anderson W.W."/>
            <person name="Aquadro C.F."/>
            <person name="Ardell D.H."/>
            <person name="Arguello R."/>
            <person name="Artieri C.G."/>
            <person name="Barbash D.A."/>
            <person name="Barker D."/>
            <person name="Barsanti P."/>
            <person name="Batterham P."/>
            <person name="Batzoglou S."/>
            <person name="Begun D."/>
            <person name="Bhutkar A."/>
            <person name="Blanco E."/>
            <person name="Bosak S.A."/>
            <person name="Bradley R.K."/>
            <person name="Brand A.D."/>
            <person name="Brent M.R."/>
            <person name="Brooks A.N."/>
            <person name="Brown R.H."/>
            <person name="Butlin R.K."/>
            <person name="Caggese C."/>
            <person name="Calvi B.R."/>
            <person name="Bernardo de Carvalho A."/>
            <person name="Caspi A."/>
            <person name="Castrezana S."/>
            <person name="Celniker S.E."/>
            <person name="Chang J.L."/>
            <person name="Chapple C."/>
            <person name="Chatterji S."/>
            <person name="Chinwalla A."/>
            <person name="Civetta A."/>
            <person name="Clifton S.W."/>
            <person name="Comeron J.M."/>
            <person name="Costello J.C."/>
            <person name="Coyne J.A."/>
            <person name="Daub J."/>
            <person name="David R.G."/>
            <person name="Delcher A.L."/>
            <person name="Delehaunty K."/>
            <person name="Do C.B."/>
            <person name="Ebling H."/>
            <person name="Edwards K."/>
            <person name="Eickbush T."/>
            <person name="Evans J.D."/>
            <person name="Filipski A."/>
            <person name="Findeiss S."/>
            <person name="Freyhult E."/>
            <person name="Fulton L."/>
            <person name="Fulton R."/>
            <person name="Garcia A.C."/>
            <person name="Gardiner A."/>
            <person name="Garfield D.A."/>
            <person name="Garvin B.E."/>
            <person name="Gibson G."/>
            <person name="Gilbert D."/>
            <person name="Gnerre S."/>
            <person name="Godfrey J."/>
            <person name="Good R."/>
            <person name="Gotea V."/>
            <person name="Gravely B."/>
            <person name="Greenberg A.J."/>
            <person name="Griffiths-Jones S."/>
            <person name="Gross S."/>
            <person name="Guigo R."/>
            <person name="Gustafson E.A."/>
            <person name="Haerty W."/>
            <person name="Hahn M.W."/>
            <person name="Halligan D.L."/>
            <person name="Halpern A.L."/>
            <person name="Halter G.M."/>
            <person name="Han M.V."/>
            <person name="Heger A."/>
            <person name="Hillier L."/>
            <person name="Hinrichs A.S."/>
            <person name="Holmes I."/>
            <person name="Hoskins R.A."/>
            <person name="Hubisz M.J."/>
            <person name="Hultmark D."/>
            <person name="Huntley M.A."/>
            <person name="Jaffe D.B."/>
            <person name="Jagadeeshan S."/>
            <person name="Jeck W.R."/>
            <person name="Johnson J."/>
            <person name="Jones C.D."/>
            <person name="Jordan W.C."/>
            <person name="Karpen G.H."/>
            <person name="Kataoka E."/>
            <person name="Keightley P.D."/>
            <person name="Kheradpour P."/>
            <person name="Kirkness E.F."/>
            <person name="Koerich L.B."/>
            <person name="Kristiansen K."/>
            <person name="Kudrna D."/>
            <person name="Kulathinal R.J."/>
            <person name="Kumar S."/>
            <person name="Kwok R."/>
            <person name="Lander E."/>
            <person name="Langley C.H."/>
            <person name="Lapoint R."/>
            <person name="Lazzaro B.P."/>
            <person name="Lee S.J."/>
            <person name="Levesque L."/>
            <person name="Li R."/>
            <person name="Lin C.F."/>
            <person name="Lin M.F."/>
            <person name="Lindblad-Toh K."/>
            <person name="Llopart A."/>
            <person name="Long M."/>
            <person name="Low L."/>
            <person name="Lozovsky E."/>
            <person name="Lu J."/>
            <person name="Luo M."/>
            <person name="Machado C.A."/>
            <person name="Makalowski W."/>
            <person name="Marzo M."/>
            <person name="Matsuda M."/>
            <person name="Matzkin L."/>
            <person name="McAllister B."/>
            <person name="McBride C.S."/>
            <person name="McKernan B."/>
            <person name="McKernan K."/>
            <person name="Mendez-Lago M."/>
            <person name="Minx P."/>
            <person name="Mollenhauer M.U."/>
            <person name="Montooth K."/>
            <person name="Mount S.M."/>
            <person name="Mu X."/>
            <person name="Myers E."/>
            <person name="Negre B."/>
            <person name="Newfeld S."/>
            <person name="Nielsen R."/>
            <person name="Noor M.A."/>
            <person name="O'Grady P."/>
            <person name="Pachter L."/>
            <person name="Papaceit M."/>
            <person name="Parisi M.J."/>
            <person name="Parisi M."/>
            <person name="Parts L."/>
            <person name="Pedersen J.S."/>
            <person name="Pesole G."/>
            <person name="Phillippy A.M."/>
            <person name="Ponting C.P."/>
            <person name="Pop M."/>
            <person name="Porcelli D."/>
            <person name="Powell J.R."/>
            <person name="Prohaska S."/>
            <person name="Pruitt K."/>
            <person name="Puig M."/>
            <person name="Quesneville H."/>
            <person name="Ram K.R."/>
            <person name="Rand D."/>
            <person name="Rasmussen M.D."/>
            <person name="Reed L.K."/>
            <person name="Reenan R."/>
            <person name="Reily A."/>
            <person name="Remington K.A."/>
            <person name="Rieger T.T."/>
            <person name="Ritchie M.G."/>
            <person name="Robin C."/>
            <person name="Rogers Y.H."/>
            <person name="Rohde C."/>
            <person name="Rozas J."/>
            <person name="Rubenfield M.J."/>
            <person name="Ruiz A."/>
            <person name="Russo S."/>
            <person name="Salzberg S.L."/>
            <person name="Sanchez-Gracia A."/>
            <person name="Saranga D.J."/>
            <person name="Sato H."/>
            <person name="Schaeffer S.W."/>
            <person name="Schatz M.C."/>
            <person name="Schlenke T."/>
            <person name="Schwartz R."/>
            <person name="Segarra C."/>
            <person name="Singh R.S."/>
            <person name="Sirot L."/>
            <person name="Sirota M."/>
            <person name="Sisneros N.B."/>
            <person name="Smith C.D."/>
            <person name="Smith T.F."/>
            <person name="Spieth J."/>
            <person name="Stage D.E."/>
            <person name="Stark A."/>
            <person name="Stephan W."/>
            <person name="Strausberg R.L."/>
            <person name="Strempel S."/>
            <person name="Sturgill D."/>
            <person name="Sutton G."/>
            <person name="Sutton G.G."/>
            <person name="Tao W."/>
            <person name="Teichmann S."/>
            <person name="Tobari Y.N."/>
            <person name="Tomimura Y."/>
            <person name="Tsolas J.M."/>
            <person name="Valente V.L."/>
            <person name="Venter E."/>
            <person name="Venter J.C."/>
            <person name="Vicario S."/>
            <person name="Vieira F.G."/>
            <person name="Vilella A.J."/>
            <person name="Villasante A."/>
            <person name="Walenz B."/>
            <person name="Wang J."/>
            <person name="Wasserman M."/>
            <person name="Watts T."/>
            <person name="Wilson D."/>
            <person name="Wilson R.K."/>
            <person name="Wing R.A."/>
            <person name="Wolfner M.F."/>
            <person name="Wong A."/>
            <person name="Wong G.K."/>
            <person name="Wu C.I."/>
            <person name="Wu G."/>
            <person name="Yamamoto D."/>
            <person name="Yang H.P."/>
            <person name="Yang S.P."/>
            <person name="Yorke J.A."/>
            <person name="Yoshida K."/>
            <person name="Zdobnov E."/>
            <person name="Zhang P."/>
            <person name="Zhang Y."/>
            <person name="Zimin A.V."/>
            <person name="Baldwin J."/>
            <person name="Abdouelleil A."/>
            <person name="Abdulkadir J."/>
            <person name="Abebe A."/>
            <person name="Abera B."/>
            <person name="Abreu J."/>
            <person name="Acer S.C."/>
            <person name="Aftuck L."/>
            <person name="Alexander A."/>
            <person name="An P."/>
            <person name="Anderson E."/>
            <person name="Anderson S."/>
            <person name="Arachi H."/>
            <person name="Azer M."/>
            <person name="Bachantsang P."/>
            <person name="Barry A."/>
            <person name="Bayul T."/>
            <person name="Berlin A."/>
            <person name="Bessette D."/>
            <person name="Bloom T."/>
            <person name="Blye J."/>
            <person name="Boguslavskiy L."/>
            <person name="Bonnet C."/>
            <person name="Boukhgalter B."/>
            <person name="Bourzgui I."/>
            <person name="Brown A."/>
            <person name="Cahill P."/>
            <person name="Channer S."/>
            <person name="Cheshatsang Y."/>
            <person name="Chuda L."/>
            <person name="Citroen M."/>
            <person name="Collymore A."/>
            <person name="Cooke P."/>
            <person name="Costello M."/>
            <person name="D'Aco K."/>
            <person name="Daza R."/>
            <person name="De Haan G."/>
            <person name="DeGray S."/>
            <person name="DeMaso C."/>
            <person name="Dhargay N."/>
            <person name="Dooley K."/>
            <person name="Dooley E."/>
            <person name="Doricent M."/>
            <person name="Dorje P."/>
            <person name="Dorjee K."/>
            <person name="Dupes A."/>
            <person name="Elong R."/>
            <person name="Falk J."/>
            <person name="Farina A."/>
            <person name="Faro S."/>
            <person name="Ferguson D."/>
            <person name="Fisher S."/>
            <person name="Foley C.D."/>
            <person name="Franke A."/>
            <person name="Friedrich D."/>
            <person name="Gadbois L."/>
            <person name="Gearin G."/>
            <person name="Gearin C.R."/>
            <person name="Giannoukos G."/>
            <person name="Goode T."/>
            <person name="Graham J."/>
            <person name="Grandbois E."/>
            <person name="Grewal S."/>
            <person name="Gyaltsen K."/>
            <person name="Hafez N."/>
            <person name="Hagos B."/>
            <person name="Hall J."/>
            <person name="Henson C."/>
            <person name="Hollinger A."/>
            <person name="Honan T."/>
            <person name="Huard M.D."/>
            <person name="Hughes L."/>
            <person name="Hurhula B."/>
            <person name="Husby M.E."/>
            <person name="Kamat A."/>
            <person name="Kanga B."/>
            <person name="Kashin S."/>
            <person name="Khazanovich D."/>
            <person name="Kisner P."/>
            <person name="Lance K."/>
            <person name="Lara M."/>
            <person name="Lee W."/>
            <person name="Lennon N."/>
            <person name="Letendre F."/>
            <person name="LeVine R."/>
            <person name="Lipovsky A."/>
            <person name="Liu X."/>
            <person name="Liu J."/>
            <person name="Liu S."/>
            <person name="Lokyitsang T."/>
            <person name="Lokyitsang Y."/>
            <person name="Lubonja R."/>
            <person name="Lui A."/>
            <person name="MacDonald P."/>
            <person name="Magnisalis V."/>
            <person name="Maru K."/>
            <person name="Matthews C."/>
            <person name="McCusker W."/>
            <person name="McDonough S."/>
            <person name="Mehta T."/>
            <person name="Meldrim J."/>
            <person name="Meneus L."/>
            <person name="Mihai O."/>
            <person name="Mihalev A."/>
            <person name="Mihova T."/>
            <person name="Mittelman R."/>
            <person name="Mlenga V."/>
            <person name="Montmayeur A."/>
            <person name="Mulrain L."/>
            <person name="Navidi A."/>
            <person name="Naylor J."/>
            <person name="Negash T."/>
            <person name="Nguyen T."/>
            <person name="Nguyen N."/>
            <person name="Nicol R."/>
            <person name="Norbu C."/>
            <person name="Norbu N."/>
            <person name="Novod N."/>
            <person name="O'Neill B."/>
            <person name="Osman S."/>
            <person name="Markiewicz E."/>
            <person name="Oyono O.L."/>
            <person name="Patti C."/>
            <person name="Phunkhang P."/>
            <person name="Pierre F."/>
            <person name="Priest M."/>
            <person name="Raghuraman S."/>
            <person name="Rege F."/>
            <person name="Reyes R."/>
            <person name="Rise C."/>
            <person name="Rogov P."/>
            <person name="Ross K."/>
            <person name="Ryan E."/>
            <person name="Settipalli S."/>
            <person name="Shea T."/>
            <person name="Sherpa N."/>
            <person name="Shi L."/>
            <person name="Shih D."/>
            <person name="Sparrow T."/>
            <person name="Spaulding J."/>
            <person name="Stalker J."/>
            <person name="Stange-Thomann N."/>
            <person name="Stavropoulos S."/>
            <person name="Stone C."/>
            <person name="Strader C."/>
            <person name="Tesfaye S."/>
            <person name="Thomson T."/>
            <person name="Thoulutsang Y."/>
            <person name="Thoulutsang D."/>
            <person name="Topham K."/>
            <person name="Topping I."/>
            <person name="Tsamla T."/>
            <person name="Vassiliev H."/>
            <person name="Vo A."/>
            <person name="Wangchuk T."/>
            <person name="Wangdi T."/>
            <person name="Weiand M."/>
            <person name="Wilkinson J."/>
            <person name="Wilson A."/>
            <person name="Yadav S."/>
            <person name="Young G."/>
            <person name="Yu Q."/>
            <person name="Zembek L."/>
            <person name="Zhong D."/>
            <person name="Zimmer A."/>
            <person name="Zwirko Z."/>
            <person name="Jaffe D.B."/>
            <person name="Alvarez P."/>
            <person name="Brockman W."/>
            <person name="Butler J."/>
            <person name="Chin C."/>
            <person name="Gnerre S."/>
            <person name="Grabherr M."/>
            <person name="Kleber M."/>
            <person name="Mauceli E."/>
            <person name="MacCallum I."/>
        </authorList>
    </citation>
    <scope>NUCLEOTIDE SEQUENCE [LARGE SCALE GENOMIC DNA]</scope>
    <source>
        <strain evidence="13">Tucson 14024-0371.13</strain>
    </source>
</reference>
<feature type="transmembrane region" description="Helical" evidence="10">
    <location>
        <begin position="168"/>
        <end position="191"/>
    </location>
</feature>
<feature type="domain" description="G-protein coupled receptors family 1 profile" evidence="11">
    <location>
        <begin position="67"/>
        <end position="408"/>
    </location>
</feature>
<dbReference type="CDD" id="cd00637">
    <property type="entry name" value="7tm_classA_rhodopsin-like"/>
    <property type="match status" value="1"/>
</dbReference>
<keyword evidence="13" id="KW-1185">Reference proteome</keyword>
<dbReference type="EMBL" id="CH902619">
    <property type="protein sequence ID" value="EDV37484.1"/>
    <property type="molecule type" value="Genomic_DNA"/>
</dbReference>
<feature type="transmembrane region" description="Helical" evidence="10">
    <location>
        <begin position="127"/>
        <end position="148"/>
    </location>
</feature>
<feature type="transmembrane region" description="Helical" evidence="10">
    <location>
        <begin position="387"/>
        <end position="411"/>
    </location>
</feature>
<dbReference type="PhylomeDB" id="B3MDM1"/>
<keyword evidence="4 10" id="KW-1133">Transmembrane helix</keyword>
<dbReference type="STRING" id="7217.B3MDM1"/>
<dbReference type="FunCoup" id="B3MDM1">
    <property type="interactions" value="1"/>
</dbReference>
<dbReference type="PANTHER" id="PTHR24238">
    <property type="entry name" value="G-PROTEIN COUPLED RECEPTOR"/>
    <property type="match status" value="1"/>
</dbReference>
<dbReference type="Proteomes" id="UP000007801">
    <property type="component" value="Unassembled WGS sequence"/>
</dbReference>
<dbReference type="HOGENOM" id="CLU_556990_0_0_1"/>
<protein>
    <recommendedName>
        <fullName evidence="11">G-protein coupled receptors family 1 profile domain-containing protein</fullName>
    </recommendedName>
</protein>
<dbReference type="AlphaFoldDB" id="B3MDM1"/>
<dbReference type="KEGG" id="dan:6494250"/>
<accession>B3MDM1</accession>
<dbReference type="InParanoid" id="B3MDM1"/>
<evidence type="ECO:0000313" key="13">
    <source>
        <dbReference type="Proteomes" id="UP000007801"/>
    </source>
</evidence>
<name>B3MDM1_DROAN</name>
<feature type="transmembrane region" description="Helical" evidence="10">
    <location>
        <begin position="239"/>
        <end position="261"/>
    </location>
</feature>
<dbReference type="GO" id="GO:0008188">
    <property type="term" value="F:neuropeptide receptor activity"/>
    <property type="evidence" value="ECO:0007669"/>
    <property type="project" value="TreeGrafter"/>
</dbReference>
<proteinExistence type="inferred from homology"/>
<keyword evidence="3 9" id="KW-0812">Transmembrane</keyword>
<dbReference type="InterPro" id="IPR000276">
    <property type="entry name" value="GPCR_Rhodpsn"/>
</dbReference>
<dbReference type="Pfam" id="PF00001">
    <property type="entry name" value="7tm_1"/>
    <property type="match status" value="1"/>
</dbReference>
<dbReference type="eggNOG" id="KOG4219">
    <property type="taxonomic scope" value="Eukaryota"/>
</dbReference>
<keyword evidence="8 9" id="KW-0807">Transducer</keyword>
<dbReference type="GO" id="GO:0005886">
    <property type="term" value="C:plasma membrane"/>
    <property type="evidence" value="ECO:0007669"/>
    <property type="project" value="TreeGrafter"/>
</dbReference>
<evidence type="ECO:0000256" key="9">
    <source>
        <dbReference type="RuleBase" id="RU000688"/>
    </source>
</evidence>
<evidence type="ECO:0000256" key="3">
    <source>
        <dbReference type="ARBA" id="ARBA00022692"/>
    </source>
</evidence>
<comment type="similarity">
    <text evidence="2 9">Belongs to the G-protein coupled receptor 1 family.</text>
</comment>
<dbReference type="PROSITE" id="PS00237">
    <property type="entry name" value="G_PROTEIN_RECEP_F1_1"/>
    <property type="match status" value="1"/>
</dbReference>
<evidence type="ECO:0000256" key="2">
    <source>
        <dbReference type="ARBA" id="ARBA00010663"/>
    </source>
</evidence>
<evidence type="ECO:0000256" key="4">
    <source>
        <dbReference type="ARBA" id="ARBA00022989"/>
    </source>
</evidence>
<dbReference type="OrthoDB" id="5957382at2759"/>
<evidence type="ECO:0000256" key="5">
    <source>
        <dbReference type="ARBA" id="ARBA00023040"/>
    </source>
</evidence>
<dbReference type="PRINTS" id="PR00237">
    <property type="entry name" value="GPCRRHODOPSN"/>
</dbReference>
<comment type="subcellular location">
    <subcellularLocation>
        <location evidence="1">Membrane</location>
        <topology evidence="1">Multi-pass membrane protein</topology>
    </subcellularLocation>
</comment>
<sequence length="528" mass="58975">MALLHYTLEQLQLYLKWALSKHGEFTPEPTIQPYPGIFIGDLSQLNSLKRNAFSAVVGILFVLAFVGNLSTLYVNSRRKLRPFFRSCLISLACSDLSSTVFCTISYMAQFNAEYLQLWTIGGFMCKFVPFVTTTSVLSGSLTLVAIALDRYLAIMRPVLGLWNPDYRFSVVTMLLIWACSIGASGPLLGIYDFQHVYLLDAEDNKAEGEDNNAEVPEELVVTELELVHMCLAGDHAVGLYYVVLFTLIFIPCIVAFIWLNATIARQLWLRRHFHQEQQVRQQEPQQGQFKSLGSAGSNGDFLMPSTLVSAIGVALPFAVDKIPQPSSPPSPNPGKKTTAASLAREARHRKMVVVVLLMMAVFIFLRLPAWVFLIMRLYGSYSEPIDWLLYFSFGILNLFSCALNPIFYTFLTQTIRTASLVKQKIRYFFGCSPGNVQDAAMPTEEVNKGKWSGCCCGLRPPTFTWRCQLARNAAATTVVQDSDHKSLSAAVQQEPASLKRILSFKHEVFTIYKQCDESTSSASIESSA</sequence>
<feature type="transmembrane region" description="Helical" evidence="10">
    <location>
        <begin position="351"/>
        <end position="375"/>
    </location>
</feature>
<dbReference type="Gene3D" id="1.20.1070.10">
    <property type="entry name" value="Rhodopsin 7-helix transmembrane proteins"/>
    <property type="match status" value="1"/>
</dbReference>
<feature type="transmembrane region" description="Helical" evidence="10">
    <location>
        <begin position="86"/>
        <end position="107"/>
    </location>
</feature>
<dbReference type="GeneID" id="6494250"/>
<evidence type="ECO:0000256" key="1">
    <source>
        <dbReference type="ARBA" id="ARBA00004141"/>
    </source>
</evidence>